<name>A0ACC2LJG0_PERAE</name>
<keyword evidence="2" id="KW-1185">Reference proteome</keyword>
<protein>
    <submittedName>
        <fullName evidence="1">Uncharacterized protein</fullName>
    </submittedName>
</protein>
<dbReference type="Proteomes" id="UP001234297">
    <property type="component" value="Chromosome 8"/>
</dbReference>
<evidence type="ECO:0000313" key="1">
    <source>
        <dbReference type="EMBL" id="KAJ8633596.1"/>
    </source>
</evidence>
<accession>A0ACC2LJG0</accession>
<reference evidence="1 2" key="1">
    <citation type="journal article" date="2022" name="Hortic Res">
        <title>A haplotype resolved chromosomal level avocado genome allows analysis of novel avocado genes.</title>
        <authorList>
            <person name="Nath O."/>
            <person name="Fletcher S.J."/>
            <person name="Hayward A."/>
            <person name="Shaw L.M."/>
            <person name="Masouleh A.K."/>
            <person name="Furtado A."/>
            <person name="Henry R.J."/>
            <person name="Mitter N."/>
        </authorList>
    </citation>
    <scope>NUCLEOTIDE SEQUENCE [LARGE SCALE GENOMIC DNA]</scope>
    <source>
        <strain evidence="2">cv. Hass</strain>
    </source>
</reference>
<comment type="caution">
    <text evidence="1">The sequence shown here is derived from an EMBL/GenBank/DDBJ whole genome shotgun (WGS) entry which is preliminary data.</text>
</comment>
<evidence type="ECO:0000313" key="2">
    <source>
        <dbReference type="Proteomes" id="UP001234297"/>
    </source>
</evidence>
<sequence length="106" mass="11786">MNFAVHVPTTTQASNYGTSIPFGPASEDSSSQDRIQGHNRLGAKKWLELLNLAKTPLDLDLDHESKGARFLAEPTEGKEEEHQSSRVNRIEGALSFRLIMIPRQEA</sequence>
<dbReference type="EMBL" id="CM056816">
    <property type="protein sequence ID" value="KAJ8633596.1"/>
    <property type="molecule type" value="Genomic_DNA"/>
</dbReference>
<organism evidence="1 2">
    <name type="scientific">Persea americana</name>
    <name type="common">Avocado</name>
    <dbReference type="NCBI Taxonomy" id="3435"/>
    <lineage>
        <taxon>Eukaryota</taxon>
        <taxon>Viridiplantae</taxon>
        <taxon>Streptophyta</taxon>
        <taxon>Embryophyta</taxon>
        <taxon>Tracheophyta</taxon>
        <taxon>Spermatophyta</taxon>
        <taxon>Magnoliopsida</taxon>
        <taxon>Magnoliidae</taxon>
        <taxon>Laurales</taxon>
        <taxon>Lauraceae</taxon>
        <taxon>Persea</taxon>
    </lineage>
</organism>
<proteinExistence type="predicted"/>
<gene>
    <name evidence="1" type="ORF">MRB53_026932</name>
</gene>